<dbReference type="Pfam" id="PF07690">
    <property type="entry name" value="MFS_1"/>
    <property type="match status" value="2"/>
</dbReference>
<dbReference type="PRINTS" id="PR01036">
    <property type="entry name" value="TCRTETB"/>
</dbReference>
<dbReference type="PANTHER" id="PTHR42718">
    <property type="entry name" value="MAJOR FACILITATOR SUPERFAMILY MULTIDRUG TRANSPORTER MFSC"/>
    <property type="match status" value="1"/>
</dbReference>
<dbReference type="InterPro" id="IPR020846">
    <property type="entry name" value="MFS_dom"/>
</dbReference>
<keyword evidence="11" id="KW-1185">Reference proteome</keyword>
<proteinExistence type="inferred from homology"/>
<dbReference type="PROSITE" id="PS50850">
    <property type="entry name" value="MFS"/>
    <property type="match status" value="1"/>
</dbReference>
<dbReference type="NCBIfam" id="TIGR00711">
    <property type="entry name" value="efflux_EmrB"/>
    <property type="match status" value="1"/>
</dbReference>
<evidence type="ECO:0000256" key="8">
    <source>
        <dbReference type="SAM" id="Phobius"/>
    </source>
</evidence>
<evidence type="ECO:0000313" key="11">
    <source>
        <dbReference type="Proteomes" id="UP000707477"/>
    </source>
</evidence>
<evidence type="ECO:0000256" key="2">
    <source>
        <dbReference type="ARBA" id="ARBA00008537"/>
    </source>
</evidence>
<feature type="transmembrane region" description="Helical" evidence="8">
    <location>
        <begin position="85"/>
        <end position="104"/>
    </location>
</feature>
<evidence type="ECO:0000256" key="7">
    <source>
        <dbReference type="ARBA" id="ARBA00023136"/>
    </source>
</evidence>
<dbReference type="InterPro" id="IPR036259">
    <property type="entry name" value="MFS_trans_sf"/>
</dbReference>
<dbReference type="Gene3D" id="1.20.1720.10">
    <property type="entry name" value="Multidrug resistance protein D"/>
    <property type="match status" value="1"/>
</dbReference>
<reference evidence="10 11" key="1">
    <citation type="submission" date="2020-03" db="EMBL/GenBank/DDBJ databases">
        <authorList>
            <person name="Zhang Z."/>
            <person name="Guo Z."/>
            <person name="Hou Q."/>
            <person name="Shen X."/>
        </authorList>
    </citation>
    <scope>NUCLEOTIDE SEQUENCE [LARGE SCALE GENOMIC DNA]</scope>
    <source>
        <strain evidence="10 11">HBUAS51329</strain>
    </source>
</reference>
<feature type="domain" description="Major facilitator superfamily (MFS) profile" evidence="9">
    <location>
        <begin position="19"/>
        <end position="475"/>
    </location>
</feature>
<dbReference type="RefSeq" id="WP_168850066.1">
    <property type="nucleotide sequence ID" value="NZ_JAAVSD010000029.1"/>
</dbReference>
<feature type="transmembrane region" description="Helical" evidence="8">
    <location>
        <begin position="309"/>
        <end position="330"/>
    </location>
</feature>
<feature type="transmembrane region" description="Helical" evidence="8">
    <location>
        <begin position="337"/>
        <end position="356"/>
    </location>
</feature>
<dbReference type="SUPFAM" id="SSF103473">
    <property type="entry name" value="MFS general substrate transporter"/>
    <property type="match status" value="1"/>
</dbReference>
<feature type="transmembrane region" description="Helical" evidence="8">
    <location>
        <begin position="17"/>
        <end position="45"/>
    </location>
</feature>
<dbReference type="InterPro" id="IPR011701">
    <property type="entry name" value="MFS"/>
</dbReference>
<evidence type="ECO:0000313" key="10">
    <source>
        <dbReference type="EMBL" id="NLR30389.1"/>
    </source>
</evidence>
<feature type="transmembrane region" description="Helical" evidence="8">
    <location>
        <begin position="272"/>
        <end position="297"/>
    </location>
</feature>
<feature type="transmembrane region" description="Helical" evidence="8">
    <location>
        <begin position="110"/>
        <end position="131"/>
    </location>
</feature>
<feature type="transmembrane region" description="Helical" evidence="8">
    <location>
        <begin position="231"/>
        <end position="251"/>
    </location>
</feature>
<dbReference type="CDD" id="cd17321">
    <property type="entry name" value="MFS_MMR_MDR_like"/>
    <property type="match status" value="1"/>
</dbReference>
<feature type="transmembrane region" description="Helical" evidence="8">
    <location>
        <begin position="208"/>
        <end position="225"/>
    </location>
</feature>
<keyword evidence="6 8" id="KW-1133">Transmembrane helix</keyword>
<dbReference type="Gene3D" id="1.20.1250.20">
    <property type="entry name" value="MFS general substrate transporter like domains"/>
    <property type="match status" value="1"/>
</dbReference>
<comment type="caution">
    <text evidence="10">The sequence shown here is derived from an EMBL/GenBank/DDBJ whole genome shotgun (WGS) entry which is preliminary data.</text>
</comment>
<keyword evidence="3" id="KW-0813">Transport</keyword>
<sequence length="480" mass="51657">MAVENFADNPQIQKHRWWILVAICLFTFMATLDGSIVNIALPVISRDLVIPMNQAEWVVSIYLIVICALLLLFGKLGDTRGKIRIFKMGSVLFTVGSLLCGFRLGLGFLLVARAIQAVGAAMTMATNSGIITEVFPFNERGRALGMIGSFVALGSIAGPGVGGLILAHLNWGYIFWINVPIGIGAFLLGQKILPKDITVSQQPIDKAGATLFAVMMVALFAGVFIGQEVGFTQPLILGLFGLALVATGFFVRLELRIDHPILALHLFENRRFAISILCAFLIFVANFFFNVIAPFYLENARHLPANYAGYALMTFPIVQVVVAPIAGAVSDRIGPELLTFVGLVLISISQVGYMLANLATPLWVFMFFIGLVGLGNGIFMAPNNSIVMGSVARKDLGVAGGVNALAREMGMIVGISVATTVLFSAMSHYAGHKVTAYLPAHPEIFIAGMRVAFMVSLAICLVASVITGWRVFQRRPKSAA</sequence>
<gene>
    <name evidence="10" type="ORF">HEQ44_09320</name>
</gene>
<evidence type="ECO:0000256" key="4">
    <source>
        <dbReference type="ARBA" id="ARBA00022475"/>
    </source>
</evidence>
<keyword evidence="4" id="KW-1003">Cell membrane</keyword>
<comment type="similarity">
    <text evidence="2">Belongs to the major facilitator superfamily. EmrB family.</text>
</comment>
<organism evidence="10 11">
    <name type="scientific">Levilactobacillus tujiorum</name>
    <dbReference type="NCBI Taxonomy" id="2912243"/>
    <lineage>
        <taxon>Bacteria</taxon>
        <taxon>Bacillati</taxon>
        <taxon>Bacillota</taxon>
        <taxon>Bacilli</taxon>
        <taxon>Lactobacillales</taxon>
        <taxon>Lactobacillaceae</taxon>
        <taxon>Levilactobacillus</taxon>
    </lineage>
</organism>
<name>A0ABX1L7P1_9LACO</name>
<dbReference type="PANTHER" id="PTHR42718:SF9">
    <property type="entry name" value="MAJOR FACILITATOR SUPERFAMILY MULTIDRUG TRANSPORTER MFSC"/>
    <property type="match status" value="1"/>
</dbReference>
<evidence type="ECO:0000259" key="9">
    <source>
        <dbReference type="PROSITE" id="PS50850"/>
    </source>
</evidence>
<protein>
    <submittedName>
        <fullName evidence="10">MFS transporter</fullName>
    </submittedName>
</protein>
<evidence type="ECO:0000256" key="1">
    <source>
        <dbReference type="ARBA" id="ARBA00004651"/>
    </source>
</evidence>
<feature type="transmembrane region" description="Helical" evidence="8">
    <location>
        <begin position="171"/>
        <end position="188"/>
    </location>
</feature>
<dbReference type="Proteomes" id="UP000707477">
    <property type="component" value="Unassembled WGS sequence"/>
</dbReference>
<feature type="transmembrane region" description="Helical" evidence="8">
    <location>
        <begin position="143"/>
        <end position="165"/>
    </location>
</feature>
<keyword evidence="5 8" id="KW-0812">Transmembrane</keyword>
<evidence type="ECO:0000256" key="3">
    <source>
        <dbReference type="ARBA" id="ARBA00022448"/>
    </source>
</evidence>
<feature type="transmembrane region" description="Helical" evidence="8">
    <location>
        <begin position="362"/>
        <end position="381"/>
    </location>
</feature>
<comment type="subcellular location">
    <subcellularLocation>
        <location evidence="1">Cell membrane</location>
        <topology evidence="1">Multi-pass membrane protein</topology>
    </subcellularLocation>
</comment>
<keyword evidence="7 8" id="KW-0472">Membrane</keyword>
<feature type="transmembrane region" description="Helical" evidence="8">
    <location>
        <begin position="411"/>
        <end position="431"/>
    </location>
</feature>
<evidence type="ECO:0000256" key="6">
    <source>
        <dbReference type="ARBA" id="ARBA00022989"/>
    </source>
</evidence>
<accession>A0ABX1L7P1</accession>
<dbReference type="InterPro" id="IPR004638">
    <property type="entry name" value="EmrB-like"/>
</dbReference>
<feature type="transmembrane region" description="Helical" evidence="8">
    <location>
        <begin position="451"/>
        <end position="472"/>
    </location>
</feature>
<dbReference type="EMBL" id="JAAVSD010000029">
    <property type="protein sequence ID" value="NLR30389.1"/>
    <property type="molecule type" value="Genomic_DNA"/>
</dbReference>
<evidence type="ECO:0000256" key="5">
    <source>
        <dbReference type="ARBA" id="ARBA00022692"/>
    </source>
</evidence>
<feature type="transmembrane region" description="Helical" evidence="8">
    <location>
        <begin position="57"/>
        <end position="73"/>
    </location>
</feature>